<dbReference type="InterPro" id="IPR021109">
    <property type="entry name" value="Peptidase_aspartic_dom_sf"/>
</dbReference>
<proteinExistence type="predicted"/>
<dbReference type="GO" id="GO:0006508">
    <property type="term" value="P:proteolysis"/>
    <property type="evidence" value="ECO:0007669"/>
    <property type="project" value="InterPro"/>
</dbReference>
<sequence>MEYGGQILCELCTAVVDTGAPTTIVPLGKVQLLLQNPELKDNQQGVLYVEPQDVPLVKDFKITFGQRVFTIPPKEMLLSKPTYSVYGLGYIVNYQRLEWTVGLSILRSFHTIFDDRLAFVRNGHVVSRLYFDIHLNDQDRVHHQSMLQMMYCQSYNPQADLNPLLRVVGKGRDRHNLPTVFSQRGSRSHVSPNSWQANVKRSSTTEGIKVDYRSAGKIRLGFVGVEVLCQELSAFLMVQLAARLTVLVAAFDKQMFILHVHGYNAACTQAQLDWAVQHALKSLVKMEI</sequence>
<accession>G7YT33</accession>
<dbReference type="Gene3D" id="2.40.70.10">
    <property type="entry name" value="Acid Proteases"/>
    <property type="match status" value="1"/>
</dbReference>
<reference evidence="2" key="1">
    <citation type="journal article" date="2011" name="Genome Biol.">
        <title>The draft genome of the carcinogenic human liver fluke Clonorchis sinensis.</title>
        <authorList>
            <person name="Wang X."/>
            <person name="Chen W."/>
            <person name="Huang Y."/>
            <person name="Sun J."/>
            <person name="Men J."/>
            <person name="Liu H."/>
            <person name="Luo F."/>
            <person name="Guo L."/>
            <person name="Lv X."/>
            <person name="Deng C."/>
            <person name="Zhou C."/>
            <person name="Fan Y."/>
            <person name="Li X."/>
            <person name="Huang L."/>
            <person name="Hu Y."/>
            <person name="Liang C."/>
            <person name="Hu X."/>
            <person name="Xu J."/>
            <person name="Yu X."/>
        </authorList>
    </citation>
    <scope>NUCLEOTIDE SEQUENCE [LARGE SCALE GENOMIC DNA]</scope>
    <source>
        <strain evidence="2">Henan</strain>
    </source>
</reference>
<dbReference type="Pfam" id="PF00026">
    <property type="entry name" value="Asp"/>
    <property type="match status" value="1"/>
</dbReference>
<feature type="domain" description="Peptidase A1" evidence="1">
    <location>
        <begin position="1"/>
        <end position="125"/>
    </location>
</feature>
<dbReference type="InterPro" id="IPR033121">
    <property type="entry name" value="PEPTIDASE_A1"/>
</dbReference>
<evidence type="ECO:0000259" key="1">
    <source>
        <dbReference type="PROSITE" id="PS51767"/>
    </source>
</evidence>
<dbReference type="MEROPS" id="A01.057"/>
<dbReference type="SUPFAM" id="SSF50630">
    <property type="entry name" value="Acid proteases"/>
    <property type="match status" value="1"/>
</dbReference>
<gene>
    <name evidence="2" type="ORF">CLF_110000</name>
</gene>
<dbReference type="AlphaFoldDB" id="G7YT33"/>
<reference key="2">
    <citation type="submission" date="2011-10" db="EMBL/GenBank/DDBJ databases">
        <title>The genome and transcriptome sequence of Clonorchis sinensis provide insights into the carcinogenic liver fluke.</title>
        <authorList>
            <person name="Wang X."/>
            <person name="Huang Y."/>
            <person name="Chen W."/>
            <person name="Liu H."/>
            <person name="Guo L."/>
            <person name="Chen Y."/>
            <person name="Luo F."/>
            <person name="Zhou W."/>
            <person name="Sun J."/>
            <person name="Mao Q."/>
            <person name="Liang P."/>
            <person name="Zhou C."/>
            <person name="Tian Y."/>
            <person name="Men J."/>
            <person name="Lv X."/>
            <person name="Huang L."/>
            <person name="Zhou J."/>
            <person name="Hu Y."/>
            <person name="Li R."/>
            <person name="Zhang F."/>
            <person name="Lei H."/>
            <person name="Li X."/>
            <person name="Hu X."/>
            <person name="Liang C."/>
            <person name="Xu J."/>
            <person name="Wu Z."/>
            <person name="Yu X."/>
        </authorList>
    </citation>
    <scope>NUCLEOTIDE SEQUENCE</scope>
    <source>
        <strain>Henan</strain>
    </source>
</reference>
<dbReference type="InterPro" id="IPR001969">
    <property type="entry name" value="Aspartic_peptidase_AS"/>
</dbReference>
<dbReference type="PROSITE" id="PS00141">
    <property type="entry name" value="ASP_PROTEASE"/>
    <property type="match status" value="1"/>
</dbReference>
<dbReference type="PROSITE" id="PS51767">
    <property type="entry name" value="PEPTIDASE_A1"/>
    <property type="match status" value="1"/>
</dbReference>
<keyword evidence="3" id="KW-1185">Reference proteome</keyword>
<name>G7YT33_CLOSI</name>
<dbReference type="Proteomes" id="UP000008909">
    <property type="component" value="Unassembled WGS sequence"/>
</dbReference>
<evidence type="ECO:0000313" key="2">
    <source>
        <dbReference type="EMBL" id="GAA56113.1"/>
    </source>
</evidence>
<dbReference type="EMBL" id="DF144161">
    <property type="protein sequence ID" value="GAA56113.1"/>
    <property type="molecule type" value="Genomic_DNA"/>
</dbReference>
<evidence type="ECO:0000313" key="3">
    <source>
        <dbReference type="Proteomes" id="UP000008909"/>
    </source>
</evidence>
<protein>
    <recommendedName>
        <fullName evidence="1">Peptidase A1 domain-containing protein</fullName>
    </recommendedName>
</protein>
<dbReference type="GO" id="GO:0004190">
    <property type="term" value="F:aspartic-type endopeptidase activity"/>
    <property type="evidence" value="ECO:0007669"/>
    <property type="project" value="InterPro"/>
</dbReference>
<organism evidence="2 3">
    <name type="scientific">Clonorchis sinensis</name>
    <name type="common">Chinese liver fluke</name>
    <dbReference type="NCBI Taxonomy" id="79923"/>
    <lineage>
        <taxon>Eukaryota</taxon>
        <taxon>Metazoa</taxon>
        <taxon>Spiralia</taxon>
        <taxon>Lophotrochozoa</taxon>
        <taxon>Platyhelminthes</taxon>
        <taxon>Trematoda</taxon>
        <taxon>Digenea</taxon>
        <taxon>Opisthorchiida</taxon>
        <taxon>Opisthorchiata</taxon>
        <taxon>Opisthorchiidae</taxon>
        <taxon>Clonorchis</taxon>
    </lineage>
</organism>